<feature type="compositionally biased region" description="Polar residues" evidence="1">
    <location>
        <begin position="265"/>
        <end position="280"/>
    </location>
</feature>
<dbReference type="Proteomes" id="UP000664132">
    <property type="component" value="Unassembled WGS sequence"/>
</dbReference>
<name>A0A8H7WF76_9HELO</name>
<keyword evidence="5" id="KW-1185">Reference proteome</keyword>
<evidence type="ECO:0000256" key="3">
    <source>
        <dbReference type="SAM" id="SignalP"/>
    </source>
</evidence>
<organism evidence="4 5">
    <name type="scientific">Cadophora malorum</name>
    <dbReference type="NCBI Taxonomy" id="108018"/>
    <lineage>
        <taxon>Eukaryota</taxon>
        <taxon>Fungi</taxon>
        <taxon>Dikarya</taxon>
        <taxon>Ascomycota</taxon>
        <taxon>Pezizomycotina</taxon>
        <taxon>Leotiomycetes</taxon>
        <taxon>Helotiales</taxon>
        <taxon>Ploettnerulaceae</taxon>
        <taxon>Cadophora</taxon>
    </lineage>
</organism>
<sequence>MASMRLLIAATFTLCYIASAQYARMEVPFGLSPRYYLEGVVKRQSGLCTDSSKEHSCLDVGDGSNCCENDNYCMIDTSYKLLCCAIGSNCGLACDSAHYICPSTVTSSGTATVTAACCPRSCPTTSQFKCDASFGGGCCGYGSVCASGNKCISTARPTTPAVVSQIPSGCTTSQLACPTSIGGGCCDIGLACTVLDNTNYCAAPTGMATRTGANGILATAVPKPSPGLSTGAKAGIGAGVAVGACVAVGIFLWFCLAHRKRSRSDQSVVTASGPEMSQGSEAGMKRPSQGRQASDYFGPVAEPGPFTDSPTSPTSRSPGGSRGVPANPQSPGDITTPVEIDSRDHSNVTSPGLFEYSKSARATSHPVELP</sequence>
<feature type="transmembrane region" description="Helical" evidence="2">
    <location>
        <begin position="234"/>
        <end position="256"/>
    </location>
</feature>
<reference evidence="4" key="1">
    <citation type="submission" date="2021-02" db="EMBL/GenBank/DDBJ databases">
        <title>Genome sequence Cadophora malorum strain M34.</title>
        <authorList>
            <person name="Stefanovic E."/>
            <person name="Vu D."/>
            <person name="Scully C."/>
            <person name="Dijksterhuis J."/>
            <person name="Roader J."/>
            <person name="Houbraken J."/>
        </authorList>
    </citation>
    <scope>NUCLEOTIDE SEQUENCE</scope>
    <source>
        <strain evidence="4">M34</strain>
    </source>
</reference>
<dbReference type="OrthoDB" id="4499262at2759"/>
<evidence type="ECO:0000256" key="2">
    <source>
        <dbReference type="SAM" id="Phobius"/>
    </source>
</evidence>
<evidence type="ECO:0000256" key="1">
    <source>
        <dbReference type="SAM" id="MobiDB-lite"/>
    </source>
</evidence>
<feature type="chain" id="PRO_5034826079" evidence="3">
    <location>
        <begin position="21"/>
        <end position="370"/>
    </location>
</feature>
<keyword evidence="2" id="KW-0472">Membrane</keyword>
<evidence type="ECO:0000313" key="5">
    <source>
        <dbReference type="Proteomes" id="UP000664132"/>
    </source>
</evidence>
<keyword evidence="2" id="KW-0812">Transmembrane</keyword>
<feature type="compositionally biased region" description="Low complexity" evidence="1">
    <location>
        <begin position="303"/>
        <end position="319"/>
    </location>
</feature>
<proteinExistence type="predicted"/>
<keyword evidence="2" id="KW-1133">Transmembrane helix</keyword>
<dbReference type="AlphaFoldDB" id="A0A8H7WF76"/>
<evidence type="ECO:0000313" key="4">
    <source>
        <dbReference type="EMBL" id="KAG4423661.1"/>
    </source>
</evidence>
<dbReference type="EMBL" id="JAFJYH010000031">
    <property type="protein sequence ID" value="KAG4423661.1"/>
    <property type="molecule type" value="Genomic_DNA"/>
</dbReference>
<feature type="region of interest" description="Disordered" evidence="1">
    <location>
        <begin position="265"/>
        <end position="370"/>
    </location>
</feature>
<feature type="signal peptide" evidence="3">
    <location>
        <begin position="1"/>
        <end position="20"/>
    </location>
</feature>
<keyword evidence="3" id="KW-0732">Signal</keyword>
<comment type="caution">
    <text evidence="4">The sequence shown here is derived from an EMBL/GenBank/DDBJ whole genome shotgun (WGS) entry which is preliminary data.</text>
</comment>
<protein>
    <submittedName>
        <fullName evidence="4">Uncharacterized protein</fullName>
    </submittedName>
</protein>
<gene>
    <name evidence="4" type="ORF">IFR04_003206</name>
</gene>
<accession>A0A8H7WF76</accession>